<dbReference type="AlphaFoldDB" id="A0A843WXA0"/>
<dbReference type="EMBL" id="NMUH01005460">
    <property type="protein sequence ID" value="MQM12807.1"/>
    <property type="molecule type" value="Genomic_DNA"/>
</dbReference>
<protein>
    <submittedName>
        <fullName evidence="1">Uncharacterized protein</fullName>
    </submittedName>
</protein>
<comment type="caution">
    <text evidence="1">The sequence shown here is derived from an EMBL/GenBank/DDBJ whole genome shotgun (WGS) entry which is preliminary data.</text>
</comment>
<reference evidence="1" key="1">
    <citation type="submission" date="2017-07" db="EMBL/GenBank/DDBJ databases">
        <title>Taro Niue Genome Assembly and Annotation.</title>
        <authorList>
            <person name="Atibalentja N."/>
            <person name="Keating K."/>
            <person name="Fields C.J."/>
        </authorList>
    </citation>
    <scope>NUCLEOTIDE SEQUENCE</scope>
    <source>
        <strain evidence="1">Niue_2</strain>
        <tissue evidence="1">Leaf</tissue>
    </source>
</reference>
<evidence type="ECO:0000313" key="2">
    <source>
        <dbReference type="Proteomes" id="UP000652761"/>
    </source>
</evidence>
<gene>
    <name evidence="1" type="ORF">Taro_045728</name>
</gene>
<accession>A0A843WXA0</accession>
<dbReference type="Proteomes" id="UP000652761">
    <property type="component" value="Unassembled WGS sequence"/>
</dbReference>
<sequence>MMVSPSVGPRGALSAIGISGDHCGPFISGRRCSQRPQYRYRRCRKGVLGSVRMGVAAPPLPCRAPTSSLAVSIY</sequence>
<evidence type="ECO:0000313" key="1">
    <source>
        <dbReference type="EMBL" id="MQM12807.1"/>
    </source>
</evidence>
<proteinExistence type="predicted"/>
<name>A0A843WXA0_COLES</name>
<organism evidence="1 2">
    <name type="scientific">Colocasia esculenta</name>
    <name type="common">Wild taro</name>
    <name type="synonym">Arum esculentum</name>
    <dbReference type="NCBI Taxonomy" id="4460"/>
    <lineage>
        <taxon>Eukaryota</taxon>
        <taxon>Viridiplantae</taxon>
        <taxon>Streptophyta</taxon>
        <taxon>Embryophyta</taxon>
        <taxon>Tracheophyta</taxon>
        <taxon>Spermatophyta</taxon>
        <taxon>Magnoliopsida</taxon>
        <taxon>Liliopsida</taxon>
        <taxon>Araceae</taxon>
        <taxon>Aroideae</taxon>
        <taxon>Colocasieae</taxon>
        <taxon>Colocasia</taxon>
    </lineage>
</organism>
<keyword evidence="2" id="KW-1185">Reference proteome</keyword>